<keyword evidence="4" id="KW-0804">Transcription</keyword>
<dbReference type="Proteomes" id="UP000525078">
    <property type="component" value="Unassembled WGS sequence"/>
</dbReference>
<reference evidence="8 9" key="1">
    <citation type="journal article" date="2020" name="bioRxiv">
        <title>Sequence and annotation of 42 cannabis genomes reveals extensive copy number variation in cannabinoid synthesis and pathogen resistance genes.</title>
        <authorList>
            <person name="Mckernan K.J."/>
            <person name="Helbert Y."/>
            <person name="Kane L.T."/>
            <person name="Ebling H."/>
            <person name="Zhang L."/>
            <person name="Liu B."/>
            <person name="Eaton Z."/>
            <person name="Mclaughlin S."/>
            <person name="Kingan S."/>
            <person name="Baybayan P."/>
            <person name="Concepcion G."/>
            <person name="Jordan M."/>
            <person name="Riva A."/>
            <person name="Barbazuk W."/>
            <person name="Harkins T."/>
        </authorList>
    </citation>
    <scope>NUCLEOTIDE SEQUENCE [LARGE SCALE GENOMIC DNA]</scope>
    <source>
        <strain evidence="9">cv. Jamaican Lion 4</strain>
        <tissue evidence="8">Leaf</tissue>
    </source>
</reference>
<evidence type="ECO:0000256" key="5">
    <source>
        <dbReference type="ARBA" id="ARBA00023242"/>
    </source>
</evidence>
<dbReference type="Pfam" id="PF00010">
    <property type="entry name" value="HLH"/>
    <property type="match status" value="1"/>
</dbReference>
<dbReference type="GO" id="GO:0003677">
    <property type="term" value="F:DNA binding"/>
    <property type="evidence" value="ECO:0007669"/>
    <property type="project" value="UniProtKB-KW"/>
</dbReference>
<dbReference type="PANTHER" id="PTHR46772:SF8">
    <property type="entry name" value="TRANSCRIPTION FACTOR BHLH95"/>
    <property type="match status" value="1"/>
</dbReference>
<evidence type="ECO:0000256" key="1">
    <source>
        <dbReference type="ARBA" id="ARBA00004123"/>
    </source>
</evidence>
<feature type="region of interest" description="Disordered" evidence="6">
    <location>
        <begin position="214"/>
        <end position="236"/>
    </location>
</feature>
<evidence type="ECO:0000256" key="3">
    <source>
        <dbReference type="ARBA" id="ARBA00023125"/>
    </source>
</evidence>
<dbReference type="InterPro" id="IPR011598">
    <property type="entry name" value="bHLH_dom"/>
</dbReference>
<dbReference type="PROSITE" id="PS50888">
    <property type="entry name" value="BHLH"/>
    <property type="match status" value="1"/>
</dbReference>
<evidence type="ECO:0000313" key="8">
    <source>
        <dbReference type="EMBL" id="KAF4374045.1"/>
    </source>
</evidence>
<feature type="domain" description="BHLH" evidence="7">
    <location>
        <begin position="145"/>
        <end position="195"/>
    </location>
</feature>
<dbReference type="InterPro" id="IPR045865">
    <property type="entry name" value="ACT-like_dom_sf"/>
</dbReference>
<gene>
    <name evidence="8" type="ORF">F8388_007951</name>
</gene>
<comment type="caution">
    <text evidence="8">The sequence shown here is derived from an EMBL/GenBank/DDBJ whole genome shotgun (WGS) entry which is preliminary data.</text>
</comment>
<dbReference type="GO" id="GO:0046983">
    <property type="term" value="F:protein dimerization activity"/>
    <property type="evidence" value="ECO:0007669"/>
    <property type="project" value="InterPro"/>
</dbReference>
<dbReference type="InterPro" id="IPR044278">
    <property type="entry name" value="BHLH95-like"/>
</dbReference>
<evidence type="ECO:0000259" key="7">
    <source>
        <dbReference type="PROSITE" id="PS50888"/>
    </source>
</evidence>
<sequence length="368" mass="40041">MSQGELSVLLMGTDQSSTFLQWDENNPWLLPNPFSNLENYSLPAADAGNESAEQNNKMAAAATASNSDGGGGLQQGVAPEPNGFGLVNNNKRGRGGGNVGVCNKKGKRIMSSTTTTEDDDQPAGVMIKNEGNRGGGSGGGGGGDSDHEIHIWTERERRKKMRNMFANLHALLPQLPSKADKSTIVDEAVNYIRNLQQTLDKLEKQKLEKVQATHNTFHDQPPSSSSSIMNILNNNNNNNNPQLPKLVYLPANNNNNNNNNNPSSNNNNVVFHTWISPNVVLNLCGEEAHINVCSPKKAGLFTSICHVLDKYKISIISAQISSHSIRNMFMIHARVSGVGSDEFFEAFNSVEELYKQAVSEIALWVPSN</sequence>
<dbReference type="Pfam" id="PF22754">
    <property type="entry name" value="bHLH-TF_ACT-like_plant"/>
    <property type="match status" value="1"/>
</dbReference>
<evidence type="ECO:0000313" key="9">
    <source>
        <dbReference type="Proteomes" id="UP000525078"/>
    </source>
</evidence>
<keyword evidence="3" id="KW-0238">DNA-binding</keyword>
<accession>A0A7J6FTQ0</accession>
<evidence type="ECO:0000256" key="2">
    <source>
        <dbReference type="ARBA" id="ARBA00023015"/>
    </source>
</evidence>
<dbReference type="GO" id="GO:0009960">
    <property type="term" value="P:endosperm development"/>
    <property type="evidence" value="ECO:0007669"/>
    <property type="project" value="InterPro"/>
</dbReference>
<name>A0A7J6FTQ0_CANSA</name>
<evidence type="ECO:0000256" key="4">
    <source>
        <dbReference type="ARBA" id="ARBA00023163"/>
    </source>
</evidence>
<protein>
    <recommendedName>
        <fullName evidence="7">BHLH domain-containing protein</fullName>
    </recommendedName>
</protein>
<dbReference type="CDD" id="cd11393">
    <property type="entry name" value="bHLH_AtbHLH_like"/>
    <property type="match status" value="1"/>
</dbReference>
<dbReference type="SUPFAM" id="SSF55021">
    <property type="entry name" value="ACT-like"/>
    <property type="match status" value="1"/>
</dbReference>
<organism evidence="8 9">
    <name type="scientific">Cannabis sativa</name>
    <name type="common">Hemp</name>
    <name type="synonym">Marijuana</name>
    <dbReference type="NCBI Taxonomy" id="3483"/>
    <lineage>
        <taxon>Eukaryota</taxon>
        <taxon>Viridiplantae</taxon>
        <taxon>Streptophyta</taxon>
        <taxon>Embryophyta</taxon>
        <taxon>Tracheophyta</taxon>
        <taxon>Spermatophyta</taxon>
        <taxon>Magnoliopsida</taxon>
        <taxon>eudicotyledons</taxon>
        <taxon>Gunneridae</taxon>
        <taxon>Pentapetalae</taxon>
        <taxon>rosids</taxon>
        <taxon>fabids</taxon>
        <taxon>Rosales</taxon>
        <taxon>Cannabaceae</taxon>
        <taxon>Cannabis</taxon>
    </lineage>
</organism>
<feature type="compositionally biased region" description="Low complexity" evidence="6">
    <location>
        <begin position="223"/>
        <end position="236"/>
    </location>
</feature>
<dbReference type="InterPro" id="IPR054502">
    <property type="entry name" value="bHLH-TF_ACT-like_plant"/>
</dbReference>
<dbReference type="InterPro" id="IPR045239">
    <property type="entry name" value="bHLH95_bHLH"/>
</dbReference>
<feature type="compositionally biased region" description="Polar residues" evidence="6">
    <location>
        <begin position="51"/>
        <end position="67"/>
    </location>
</feature>
<dbReference type="AlphaFoldDB" id="A0A7J6FTQ0"/>
<feature type="compositionally biased region" description="Gly residues" evidence="6">
    <location>
        <begin position="132"/>
        <end position="143"/>
    </location>
</feature>
<dbReference type="GO" id="GO:0005634">
    <property type="term" value="C:nucleus"/>
    <property type="evidence" value="ECO:0007669"/>
    <property type="project" value="UniProtKB-SubCell"/>
</dbReference>
<keyword evidence="5" id="KW-0539">Nucleus</keyword>
<dbReference type="GO" id="GO:0003700">
    <property type="term" value="F:DNA-binding transcription factor activity"/>
    <property type="evidence" value="ECO:0007669"/>
    <property type="project" value="InterPro"/>
</dbReference>
<keyword evidence="2" id="KW-0805">Transcription regulation</keyword>
<feature type="region of interest" description="Disordered" evidence="6">
    <location>
        <begin position="110"/>
        <end position="149"/>
    </location>
</feature>
<comment type="subcellular location">
    <subcellularLocation>
        <location evidence="1">Nucleus</location>
    </subcellularLocation>
</comment>
<dbReference type="SMART" id="SM00353">
    <property type="entry name" value="HLH"/>
    <property type="match status" value="1"/>
</dbReference>
<dbReference type="PANTHER" id="PTHR46772">
    <property type="entry name" value="BHLH DOMAIN-CONTAINING PROTEIN"/>
    <property type="match status" value="1"/>
</dbReference>
<dbReference type="EMBL" id="JAATIP010000098">
    <property type="protein sequence ID" value="KAF4374045.1"/>
    <property type="molecule type" value="Genomic_DNA"/>
</dbReference>
<dbReference type="SUPFAM" id="SSF47459">
    <property type="entry name" value="HLH, helix-loop-helix DNA-binding domain"/>
    <property type="match status" value="1"/>
</dbReference>
<feature type="region of interest" description="Disordered" evidence="6">
    <location>
        <begin position="47"/>
        <end position="72"/>
    </location>
</feature>
<dbReference type="InterPro" id="IPR036638">
    <property type="entry name" value="HLH_DNA-bd_sf"/>
</dbReference>
<proteinExistence type="predicted"/>
<evidence type="ECO:0000256" key="6">
    <source>
        <dbReference type="SAM" id="MobiDB-lite"/>
    </source>
</evidence>
<dbReference type="Gene3D" id="4.10.280.10">
    <property type="entry name" value="Helix-loop-helix DNA-binding domain"/>
    <property type="match status" value="1"/>
</dbReference>